<dbReference type="OrthoDB" id="5383526at2759"/>
<name>A0A395SXF8_9HYPO</name>
<feature type="chain" id="PRO_5017374139" evidence="1">
    <location>
        <begin position="17"/>
        <end position="212"/>
    </location>
</feature>
<evidence type="ECO:0000313" key="2">
    <source>
        <dbReference type="EMBL" id="RGP76886.1"/>
    </source>
</evidence>
<keyword evidence="1" id="KW-0732">Signal</keyword>
<comment type="caution">
    <text evidence="2">The sequence shown here is derived from an EMBL/GenBank/DDBJ whole genome shotgun (WGS) entry which is preliminary data.</text>
</comment>
<organism evidence="2 3">
    <name type="scientific">Fusarium longipes</name>
    <dbReference type="NCBI Taxonomy" id="694270"/>
    <lineage>
        <taxon>Eukaryota</taxon>
        <taxon>Fungi</taxon>
        <taxon>Dikarya</taxon>
        <taxon>Ascomycota</taxon>
        <taxon>Pezizomycotina</taxon>
        <taxon>Sordariomycetes</taxon>
        <taxon>Hypocreomycetidae</taxon>
        <taxon>Hypocreales</taxon>
        <taxon>Nectriaceae</taxon>
        <taxon>Fusarium</taxon>
    </lineage>
</organism>
<accession>A0A395SXF8</accession>
<dbReference type="Proteomes" id="UP000266234">
    <property type="component" value="Unassembled WGS sequence"/>
</dbReference>
<sequence>MLYKNLILGFAAPAAAIDIVFWSNGRGTCGDGTWLAWSNINPNSCAIPGSKWSNTFWANVAIRAIPKGWNIRGRGVKNAKCEGNPMGMGVSKGDGQDICVGHTGTSYRSAFYEFIGKKRAVEGQECQEEAKPSELGLEDGSVWDVSSIDEEDLDKLIWNIGPNDGTTSDALGNPIVYNHIPTQLCAPGGRPLGTSLSFFGLFADPEAERAYT</sequence>
<proteinExistence type="predicted"/>
<reference evidence="2 3" key="1">
    <citation type="journal article" date="2018" name="PLoS Pathog.">
        <title>Evolution of structural diversity of trichothecenes, a family of toxins produced by plant pathogenic and entomopathogenic fungi.</title>
        <authorList>
            <person name="Proctor R.H."/>
            <person name="McCormick S.P."/>
            <person name="Kim H.S."/>
            <person name="Cardoza R.E."/>
            <person name="Stanley A.M."/>
            <person name="Lindo L."/>
            <person name="Kelly A."/>
            <person name="Brown D.W."/>
            <person name="Lee T."/>
            <person name="Vaughan M.M."/>
            <person name="Alexander N.J."/>
            <person name="Busman M."/>
            <person name="Gutierrez S."/>
        </authorList>
    </citation>
    <scope>NUCLEOTIDE SEQUENCE [LARGE SCALE GENOMIC DNA]</scope>
    <source>
        <strain evidence="2 3">NRRL 20695</strain>
    </source>
</reference>
<keyword evidence="3" id="KW-1185">Reference proteome</keyword>
<feature type="signal peptide" evidence="1">
    <location>
        <begin position="1"/>
        <end position="16"/>
    </location>
</feature>
<dbReference type="EMBL" id="PXOG01000104">
    <property type="protein sequence ID" value="RGP76886.1"/>
    <property type="molecule type" value="Genomic_DNA"/>
</dbReference>
<evidence type="ECO:0000256" key="1">
    <source>
        <dbReference type="SAM" id="SignalP"/>
    </source>
</evidence>
<protein>
    <submittedName>
        <fullName evidence="2">Uncharacterized protein</fullName>
    </submittedName>
</protein>
<evidence type="ECO:0000313" key="3">
    <source>
        <dbReference type="Proteomes" id="UP000266234"/>
    </source>
</evidence>
<gene>
    <name evidence="2" type="ORF">FLONG3_4969</name>
</gene>
<dbReference type="AlphaFoldDB" id="A0A395SXF8"/>